<evidence type="ECO:0000313" key="1">
    <source>
        <dbReference type="EMBL" id="KAK4350184.1"/>
    </source>
</evidence>
<reference evidence="1" key="1">
    <citation type="submission" date="2023-12" db="EMBL/GenBank/DDBJ databases">
        <title>Genome assembly of Anisodus tanguticus.</title>
        <authorList>
            <person name="Wang Y.-J."/>
        </authorList>
    </citation>
    <scope>NUCLEOTIDE SEQUENCE</scope>
    <source>
        <strain evidence="1">KB-2021</strain>
        <tissue evidence="1">Leaf</tissue>
    </source>
</reference>
<protein>
    <submittedName>
        <fullName evidence="1">Uncharacterized protein</fullName>
    </submittedName>
</protein>
<comment type="caution">
    <text evidence="1">The sequence shown here is derived from an EMBL/GenBank/DDBJ whole genome shotgun (WGS) entry which is preliminary data.</text>
</comment>
<organism evidence="1 2">
    <name type="scientific">Anisodus tanguticus</name>
    <dbReference type="NCBI Taxonomy" id="243964"/>
    <lineage>
        <taxon>Eukaryota</taxon>
        <taxon>Viridiplantae</taxon>
        <taxon>Streptophyta</taxon>
        <taxon>Embryophyta</taxon>
        <taxon>Tracheophyta</taxon>
        <taxon>Spermatophyta</taxon>
        <taxon>Magnoliopsida</taxon>
        <taxon>eudicotyledons</taxon>
        <taxon>Gunneridae</taxon>
        <taxon>Pentapetalae</taxon>
        <taxon>asterids</taxon>
        <taxon>lamiids</taxon>
        <taxon>Solanales</taxon>
        <taxon>Solanaceae</taxon>
        <taxon>Solanoideae</taxon>
        <taxon>Hyoscyameae</taxon>
        <taxon>Anisodus</taxon>
    </lineage>
</organism>
<name>A0AAE1V6C6_9SOLA</name>
<keyword evidence="2" id="KW-1185">Reference proteome</keyword>
<dbReference type="Proteomes" id="UP001291623">
    <property type="component" value="Unassembled WGS sequence"/>
</dbReference>
<dbReference type="EMBL" id="JAVYJV010000016">
    <property type="protein sequence ID" value="KAK4350184.1"/>
    <property type="molecule type" value="Genomic_DNA"/>
</dbReference>
<proteinExistence type="predicted"/>
<dbReference type="AlphaFoldDB" id="A0AAE1V6C6"/>
<gene>
    <name evidence="1" type="ORF">RND71_029497</name>
</gene>
<sequence>MLFGAASMTGNKGKSVAYSHHLAESSSRNFYANYRNKELVHAEQVKLLDKRLRILEDETEILKVAFFEGVEERRKLVTVIQNEFQAALGYPKRQRRGLPQILGEESNPAVVIRELRSSEAVFQDATECVVNSQDFFVCSDTVLNGVTVSSKSLNY</sequence>
<evidence type="ECO:0000313" key="2">
    <source>
        <dbReference type="Proteomes" id="UP001291623"/>
    </source>
</evidence>
<accession>A0AAE1V6C6</accession>